<comment type="caution">
    <text evidence="5">The sequence shown here is derived from an EMBL/GenBank/DDBJ whole genome shotgun (WGS) entry which is preliminary data.</text>
</comment>
<dbReference type="PROSITE" id="PS51375">
    <property type="entry name" value="PPR"/>
    <property type="match status" value="3"/>
</dbReference>
<dbReference type="FunFam" id="1.25.40.10:FF:001093">
    <property type="entry name" value="Pentatricopeptide repeat-containing protein At2g34400"/>
    <property type="match status" value="1"/>
</dbReference>
<sequence>MHCSAVSSFTLQQNYRYHNIPNPIYEFNSHLELQQSHALVIKSGIPLSIFPLNRIASVCALSTPSFQYAARIFRSLDRPEMLIWNYCLRAFAESDSPFDAIMLFYQLRVHSDSFPDSHTFSFVLKACIRLLDAFHGRIVHGYVEKLGLLRSNLLLRNMILNLYASCGRPADANLMFFRMENRDIVTWNTMIVNLAKNVDIDSAYALFLRMPERNVRSWTSMIAGYVQSGKPKDAIDLYRSMEETGLKPNEATVVAVLSASADVGDLDLGIRIHDAVARNGFRRNLQICNSLIHMYVECGSLRDAYDVFSAMETRSVVSWSTMIRGLAIHGRGEESLRLFSEMGATKPNGITFLGVLTACSHRGMVEQGLALFRSMIEDHGIDPTVEHYGCIVDLLSRAGFLRAAYEFIERMPSSPNAAVWGALLGGCRLHKNPEIARIAAQRIIDDEDNDNDGYYVVAANTFSEAGQREDSAKARMAAKARGLIRNHGRSWITAKGRVHEFIAGDLHPGTAEKARELRSRGYVPKTGTVAMMDATEEERRERVLWGHSEKSALVLGLAETEAGETIRIFKNVRVCEDCHEWFKVVSEVEEREILLRDRKVFHCFRDGICSCGDYW</sequence>
<keyword evidence="2" id="KW-0677">Repeat</keyword>
<dbReference type="Pfam" id="PF01535">
    <property type="entry name" value="PPR"/>
    <property type="match status" value="4"/>
</dbReference>
<reference evidence="5 6" key="1">
    <citation type="journal article" date="2013" name="BMC Genomics">
        <title>The miniature genome of a carnivorous plant Genlisea aurea contains a low number of genes and short non-coding sequences.</title>
        <authorList>
            <person name="Leushkin E.V."/>
            <person name="Sutormin R.A."/>
            <person name="Nabieva E.R."/>
            <person name="Penin A.A."/>
            <person name="Kondrashov A.S."/>
            <person name="Logacheva M.D."/>
        </authorList>
    </citation>
    <scope>NUCLEOTIDE SEQUENCE [LARGE SCALE GENOMIC DNA]</scope>
</reference>
<comment type="similarity">
    <text evidence="1">Belongs to the PPR family. PCMP-H subfamily.</text>
</comment>
<evidence type="ECO:0000256" key="1">
    <source>
        <dbReference type="ARBA" id="ARBA00006643"/>
    </source>
</evidence>
<dbReference type="GO" id="GO:0008270">
    <property type="term" value="F:zinc ion binding"/>
    <property type="evidence" value="ECO:0007669"/>
    <property type="project" value="InterPro"/>
</dbReference>
<evidence type="ECO:0000313" key="5">
    <source>
        <dbReference type="EMBL" id="EPS71704.1"/>
    </source>
</evidence>
<protein>
    <recommendedName>
        <fullName evidence="4">DYW domain-containing protein</fullName>
    </recommendedName>
</protein>
<dbReference type="Pfam" id="PF14432">
    <property type="entry name" value="DYW_deaminase"/>
    <property type="match status" value="1"/>
</dbReference>
<dbReference type="Pfam" id="PF20431">
    <property type="entry name" value="E_motif"/>
    <property type="match status" value="1"/>
</dbReference>
<dbReference type="InterPro" id="IPR032867">
    <property type="entry name" value="DYW_dom"/>
</dbReference>
<dbReference type="AlphaFoldDB" id="S8CWB5"/>
<proteinExistence type="inferred from homology"/>
<dbReference type="Pfam" id="PF13812">
    <property type="entry name" value="PPR_3"/>
    <property type="match status" value="1"/>
</dbReference>
<dbReference type="PANTHER" id="PTHR47926">
    <property type="entry name" value="PENTATRICOPEPTIDE REPEAT-CONTAINING PROTEIN"/>
    <property type="match status" value="1"/>
</dbReference>
<dbReference type="Proteomes" id="UP000015453">
    <property type="component" value="Unassembled WGS sequence"/>
</dbReference>
<dbReference type="InterPro" id="IPR002885">
    <property type="entry name" value="PPR_rpt"/>
</dbReference>
<feature type="repeat" description="PPR" evidence="3">
    <location>
        <begin position="214"/>
        <end position="248"/>
    </location>
</feature>
<keyword evidence="6" id="KW-1185">Reference proteome</keyword>
<dbReference type="OrthoDB" id="185373at2759"/>
<evidence type="ECO:0000256" key="2">
    <source>
        <dbReference type="ARBA" id="ARBA00022737"/>
    </source>
</evidence>
<dbReference type="GO" id="GO:0003723">
    <property type="term" value="F:RNA binding"/>
    <property type="evidence" value="ECO:0007669"/>
    <property type="project" value="InterPro"/>
</dbReference>
<dbReference type="GO" id="GO:0009451">
    <property type="term" value="P:RNA modification"/>
    <property type="evidence" value="ECO:0007669"/>
    <property type="project" value="InterPro"/>
</dbReference>
<evidence type="ECO:0000256" key="3">
    <source>
        <dbReference type="PROSITE-ProRule" id="PRU00708"/>
    </source>
</evidence>
<dbReference type="NCBIfam" id="TIGR00756">
    <property type="entry name" value="PPR"/>
    <property type="match status" value="4"/>
</dbReference>
<dbReference type="PANTHER" id="PTHR47926:SF458">
    <property type="entry name" value="PENTATRICOPEPTIDE REPEAT-CONTAINING PROTEIN"/>
    <property type="match status" value="1"/>
</dbReference>
<dbReference type="InterPro" id="IPR046960">
    <property type="entry name" value="PPR_At4g14850-like_plant"/>
</dbReference>
<gene>
    <name evidence="5" type="ORF">M569_03055</name>
</gene>
<evidence type="ECO:0000259" key="4">
    <source>
        <dbReference type="Pfam" id="PF14432"/>
    </source>
</evidence>
<accession>S8CWB5</accession>
<dbReference type="EMBL" id="AUSU01001139">
    <property type="protein sequence ID" value="EPS71704.1"/>
    <property type="molecule type" value="Genomic_DNA"/>
</dbReference>
<name>S8CWB5_9LAMI</name>
<dbReference type="InterPro" id="IPR046848">
    <property type="entry name" value="E_motif"/>
</dbReference>
<dbReference type="Pfam" id="PF13041">
    <property type="entry name" value="PPR_2"/>
    <property type="match status" value="1"/>
</dbReference>
<feature type="repeat" description="PPR" evidence="3">
    <location>
        <begin position="284"/>
        <end position="318"/>
    </location>
</feature>
<organism evidence="5 6">
    <name type="scientific">Genlisea aurea</name>
    <dbReference type="NCBI Taxonomy" id="192259"/>
    <lineage>
        <taxon>Eukaryota</taxon>
        <taxon>Viridiplantae</taxon>
        <taxon>Streptophyta</taxon>
        <taxon>Embryophyta</taxon>
        <taxon>Tracheophyta</taxon>
        <taxon>Spermatophyta</taxon>
        <taxon>Magnoliopsida</taxon>
        <taxon>eudicotyledons</taxon>
        <taxon>Gunneridae</taxon>
        <taxon>Pentapetalae</taxon>
        <taxon>asterids</taxon>
        <taxon>lamiids</taxon>
        <taxon>Lamiales</taxon>
        <taxon>Lentibulariaceae</taxon>
        <taxon>Genlisea</taxon>
    </lineage>
</organism>
<evidence type="ECO:0000313" key="6">
    <source>
        <dbReference type="Proteomes" id="UP000015453"/>
    </source>
</evidence>
<dbReference type="Gene3D" id="1.25.40.10">
    <property type="entry name" value="Tetratricopeptide repeat domain"/>
    <property type="match status" value="3"/>
</dbReference>
<dbReference type="InterPro" id="IPR011990">
    <property type="entry name" value="TPR-like_helical_dom_sf"/>
</dbReference>
<feature type="repeat" description="PPR" evidence="3">
    <location>
        <begin position="183"/>
        <end position="213"/>
    </location>
</feature>
<feature type="domain" description="DYW" evidence="4">
    <location>
        <begin position="521"/>
        <end position="615"/>
    </location>
</feature>